<reference evidence="8" key="1">
    <citation type="journal article" date="2021" name="PeerJ">
        <title>Extensive microbial diversity within the chicken gut microbiome revealed by metagenomics and culture.</title>
        <authorList>
            <person name="Gilroy R."/>
            <person name="Ravi A."/>
            <person name="Getino M."/>
            <person name="Pursley I."/>
            <person name="Horton D.L."/>
            <person name="Alikhan N.F."/>
            <person name="Baker D."/>
            <person name="Gharbi K."/>
            <person name="Hall N."/>
            <person name="Watson M."/>
            <person name="Adriaenssens E.M."/>
            <person name="Foster-Nyarko E."/>
            <person name="Jarju S."/>
            <person name="Secka A."/>
            <person name="Antonio M."/>
            <person name="Oren A."/>
            <person name="Chaudhuri R.R."/>
            <person name="La Ragione R."/>
            <person name="Hildebrand F."/>
            <person name="Pallen M.J."/>
        </authorList>
    </citation>
    <scope>NUCLEOTIDE SEQUENCE</scope>
    <source>
        <strain evidence="8">CHK195-6426</strain>
    </source>
</reference>
<sequence length="143" mass="16426">MIEKIKALCVKYEEIIAYLIVGVLTTLVSWGACWIFEATLLNPDIGWQNALINTLGWVAGVLFGYVTNRKYVFKSTNPHILKEFSQFAGARVSTWILDIVIMYVTVNLIQMNYWIAKIFISSVLVMIANYVFSKVFVFKKEKK</sequence>
<dbReference type="PANTHER" id="PTHR38459">
    <property type="entry name" value="PROPHAGE BACTOPRENOL-LINKED GLUCOSE TRANSLOCASE HOMOLOG"/>
    <property type="match status" value="1"/>
</dbReference>
<evidence type="ECO:0000256" key="2">
    <source>
        <dbReference type="ARBA" id="ARBA00009399"/>
    </source>
</evidence>
<dbReference type="Proteomes" id="UP000824265">
    <property type="component" value="Unassembled WGS sequence"/>
</dbReference>
<dbReference type="PROSITE" id="PS51257">
    <property type="entry name" value="PROKAR_LIPOPROTEIN"/>
    <property type="match status" value="1"/>
</dbReference>
<organism evidence="8 9">
    <name type="scientific">Candidatus Acetatifactor stercoripullorum</name>
    <dbReference type="NCBI Taxonomy" id="2838414"/>
    <lineage>
        <taxon>Bacteria</taxon>
        <taxon>Bacillati</taxon>
        <taxon>Bacillota</taxon>
        <taxon>Clostridia</taxon>
        <taxon>Lachnospirales</taxon>
        <taxon>Lachnospiraceae</taxon>
        <taxon>Acetatifactor</taxon>
    </lineage>
</organism>
<evidence type="ECO:0000256" key="6">
    <source>
        <dbReference type="SAM" id="Phobius"/>
    </source>
</evidence>
<dbReference type="AlphaFoldDB" id="A0A9D1R5E2"/>
<feature type="domain" description="GtrA/DPMS transmembrane" evidence="7">
    <location>
        <begin position="18"/>
        <end position="138"/>
    </location>
</feature>
<evidence type="ECO:0000313" key="8">
    <source>
        <dbReference type="EMBL" id="HIW81295.1"/>
    </source>
</evidence>
<evidence type="ECO:0000256" key="3">
    <source>
        <dbReference type="ARBA" id="ARBA00022692"/>
    </source>
</evidence>
<feature type="transmembrane region" description="Helical" evidence="6">
    <location>
        <begin position="50"/>
        <end position="67"/>
    </location>
</feature>
<dbReference type="InterPro" id="IPR007267">
    <property type="entry name" value="GtrA_DPMS_TM"/>
</dbReference>
<accession>A0A9D1R5E2</accession>
<evidence type="ECO:0000256" key="5">
    <source>
        <dbReference type="ARBA" id="ARBA00023136"/>
    </source>
</evidence>
<comment type="caution">
    <text evidence="8">The sequence shown here is derived from an EMBL/GenBank/DDBJ whole genome shotgun (WGS) entry which is preliminary data.</text>
</comment>
<keyword evidence="5 6" id="KW-0472">Membrane</keyword>
<dbReference type="PANTHER" id="PTHR38459:SF5">
    <property type="entry name" value="CELL WALL TEICHOIC ACID GLYCOSYLATION PROTEIN GTCA"/>
    <property type="match status" value="1"/>
</dbReference>
<feature type="transmembrane region" description="Helical" evidence="6">
    <location>
        <begin position="15"/>
        <end position="38"/>
    </location>
</feature>
<comment type="subcellular location">
    <subcellularLocation>
        <location evidence="1">Membrane</location>
        <topology evidence="1">Multi-pass membrane protein</topology>
    </subcellularLocation>
</comment>
<name>A0A9D1R5E2_9FIRM</name>
<comment type="similarity">
    <text evidence="2">Belongs to the GtrA family.</text>
</comment>
<evidence type="ECO:0000256" key="4">
    <source>
        <dbReference type="ARBA" id="ARBA00022989"/>
    </source>
</evidence>
<protein>
    <submittedName>
        <fullName evidence="8">GtrA family protein</fullName>
    </submittedName>
</protein>
<evidence type="ECO:0000313" key="9">
    <source>
        <dbReference type="Proteomes" id="UP000824265"/>
    </source>
</evidence>
<keyword evidence="4 6" id="KW-1133">Transmembrane helix</keyword>
<evidence type="ECO:0000256" key="1">
    <source>
        <dbReference type="ARBA" id="ARBA00004141"/>
    </source>
</evidence>
<proteinExistence type="inferred from homology"/>
<dbReference type="GO" id="GO:0000271">
    <property type="term" value="P:polysaccharide biosynthetic process"/>
    <property type="evidence" value="ECO:0007669"/>
    <property type="project" value="InterPro"/>
</dbReference>
<dbReference type="EMBL" id="DXGH01000038">
    <property type="protein sequence ID" value="HIW81295.1"/>
    <property type="molecule type" value="Genomic_DNA"/>
</dbReference>
<gene>
    <name evidence="8" type="ORF">H9742_07150</name>
</gene>
<dbReference type="GO" id="GO:0005886">
    <property type="term" value="C:plasma membrane"/>
    <property type="evidence" value="ECO:0007669"/>
    <property type="project" value="TreeGrafter"/>
</dbReference>
<reference evidence="8" key="2">
    <citation type="submission" date="2021-04" db="EMBL/GenBank/DDBJ databases">
        <authorList>
            <person name="Gilroy R."/>
        </authorList>
    </citation>
    <scope>NUCLEOTIDE SEQUENCE</scope>
    <source>
        <strain evidence="8">CHK195-6426</strain>
    </source>
</reference>
<feature type="transmembrane region" description="Helical" evidence="6">
    <location>
        <begin position="115"/>
        <end position="137"/>
    </location>
</feature>
<feature type="transmembrane region" description="Helical" evidence="6">
    <location>
        <begin position="88"/>
        <end position="109"/>
    </location>
</feature>
<keyword evidence="3 6" id="KW-0812">Transmembrane</keyword>
<dbReference type="RefSeq" id="WP_318703387.1">
    <property type="nucleotide sequence ID" value="NZ_CALWMU010000058.1"/>
</dbReference>
<dbReference type="InterPro" id="IPR051401">
    <property type="entry name" value="GtrA_CellWall_Glycosyl"/>
</dbReference>
<dbReference type="Pfam" id="PF04138">
    <property type="entry name" value="GtrA_DPMS_TM"/>
    <property type="match status" value="1"/>
</dbReference>
<evidence type="ECO:0000259" key="7">
    <source>
        <dbReference type="Pfam" id="PF04138"/>
    </source>
</evidence>